<dbReference type="OMA" id="STRCPTC"/>
<feature type="compositionally biased region" description="Basic residues" evidence="2">
    <location>
        <begin position="541"/>
        <end position="550"/>
    </location>
</feature>
<accession>A0A0D1C1X1</accession>
<keyword evidence="1" id="KW-0863">Zinc-finger</keyword>
<evidence type="ECO:0000256" key="2">
    <source>
        <dbReference type="SAM" id="MobiDB-lite"/>
    </source>
</evidence>
<gene>
    <name evidence="4" type="ORF">UMAG_03890</name>
</gene>
<evidence type="ECO:0000313" key="5">
    <source>
        <dbReference type="Proteomes" id="UP000000561"/>
    </source>
</evidence>
<evidence type="ECO:0000256" key="1">
    <source>
        <dbReference type="PROSITE-ProRule" id="PRU00042"/>
    </source>
</evidence>
<dbReference type="InParanoid" id="A0A0D1C1X1"/>
<sequence>MPPFLSNFKSRTTSLLDNITGVIPESPPNSTFKDKSLTCRRCGNRFRDRLELSSHFNLLPHHSDYSDSFDFDSFTRPKGRRSKTLDQHADLGKAAARDLVVSPSFTTFSESQAYYNTIDKDKHNQSESRPAFLRKFPTFTNLTTIASDDQLRSPPATDYANQDAVQSPTSSKAKGKQRATPRLPQDGSFQYGQPLASSDEESDPPALGMSSKSAVSPHRLRARSATIQNLTSESESNALARTSLSSIASRSGSSGINRQAPPLPPKLPAFDWQPKDEKLVPKFSDDVDEVCSVASDSSFRTAGSAGRVSSEKAQLEALYSQEKLSSKNSDKGAFASSVQGSFAIPGVGHGVLRSERDQLRTPARHCSESNLLLESMDASHDDAPPSYYELHGDTDPFNDLPTSALDRSPHTASRSEGFATMPGTPVSRVGSHQPRRSRGATNANTWSSFASEARFPVTFSSFDGPDQRNDEEDLYNPPSEESSRRPVKSKSIDLPALVSSSSFSSSPSPSTPKTPVVFFDDAPLAAQPLTLPRPAKPSSSVRRRSRHNSRAKSDAAAPSTRCPTCFVKFSSLDKTLQHLDNSECGAVEFESGIN</sequence>
<proteinExistence type="predicted"/>
<dbReference type="InterPro" id="IPR013087">
    <property type="entry name" value="Znf_C2H2_type"/>
</dbReference>
<dbReference type="PROSITE" id="PS00028">
    <property type="entry name" value="ZINC_FINGER_C2H2_1"/>
    <property type="match status" value="1"/>
</dbReference>
<dbReference type="KEGG" id="uma:UMAG_03890"/>
<feature type="compositionally biased region" description="Low complexity" evidence="2">
    <location>
        <begin position="246"/>
        <end position="256"/>
    </location>
</feature>
<keyword evidence="1" id="KW-0862">Zinc</keyword>
<organism evidence="4 5">
    <name type="scientific">Mycosarcoma maydis</name>
    <name type="common">Corn smut fungus</name>
    <name type="synonym">Ustilago maydis</name>
    <dbReference type="NCBI Taxonomy" id="5270"/>
    <lineage>
        <taxon>Eukaryota</taxon>
        <taxon>Fungi</taxon>
        <taxon>Dikarya</taxon>
        <taxon>Basidiomycota</taxon>
        <taxon>Ustilaginomycotina</taxon>
        <taxon>Ustilaginomycetes</taxon>
        <taxon>Ustilaginales</taxon>
        <taxon>Ustilaginaceae</taxon>
        <taxon>Mycosarcoma</taxon>
    </lineage>
</organism>
<dbReference type="AlphaFoldDB" id="A0A0D1C1X1"/>
<keyword evidence="5" id="KW-1185">Reference proteome</keyword>
<keyword evidence="1" id="KW-0479">Metal-binding</keyword>
<dbReference type="OrthoDB" id="2555373at2759"/>
<name>A0A0D1C1X1_MYCMD</name>
<feature type="region of interest" description="Disordered" evidence="2">
    <location>
        <begin position="527"/>
        <end position="558"/>
    </location>
</feature>
<dbReference type="GO" id="GO:0008270">
    <property type="term" value="F:zinc ion binding"/>
    <property type="evidence" value="ECO:0007669"/>
    <property type="project" value="UniProtKB-KW"/>
</dbReference>
<feature type="domain" description="C2H2-type" evidence="3">
    <location>
        <begin position="37"/>
        <end position="66"/>
    </location>
</feature>
<dbReference type="EMBL" id="CM003150">
    <property type="protein sequence ID" value="KIS67832.1"/>
    <property type="molecule type" value="Genomic_DNA"/>
</dbReference>
<feature type="region of interest" description="Disordered" evidence="2">
    <location>
        <begin position="377"/>
        <end position="445"/>
    </location>
</feature>
<dbReference type="GeneID" id="23564225"/>
<reference evidence="4 5" key="1">
    <citation type="journal article" date="2006" name="Nature">
        <title>Insights from the genome of the biotrophic fungal plant pathogen Ustilago maydis.</title>
        <authorList>
            <person name="Kamper J."/>
            <person name="Kahmann R."/>
            <person name="Bolker M."/>
            <person name="Ma L.J."/>
            <person name="Brefort T."/>
            <person name="Saville B.J."/>
            <person name="Banuett F."/>
            <person name="Kronstad J.W."/>
            <person name="Gold S.E."/>
            <person name="Muller O."/>
            <person name="Perlin M.H."/>
            <person name="Wosten H.A."/>
            <person name="de Vries R."/>
            <person name="Ruiz-Herrera J."/>
            <person name="Reynaga-Pena C.G."/>
            <person name="Snetselaar K."/>
            <person name="McCann M."/>
            <person name="Perez-Martin J."/>
            <person name="Feldbrugge M."/>
            <person name="Basse C.W."/>
            <person name="Steinberg G."/>
            <person name="Ibeas J.I."/>
            <person name="Holloman W."/>
            <person name="Guzman P."/>
            <person name="Farman M."/>
            <person name="Stajich J.E."/>
            <person name="Sentandreu R."/>
            <person name="Gonzalez-Prieto J.M."/>
            <person name="Kennell J.C."/>
            <person name="Molina L."/>
            <person name="Schirawski J."/>
            <person name="Mendoza-Mendoza A."/>
            <person name="Greilinger D."/>
            <person name="Munch K."/>
            <person name="Rossel N."/>
            <person name="Scherer M."/>
            <person name="Vranes M."/>
            <person name="Ladendorf O."/>
            <person name="Vincon V."/>
            <person name="Fuchs U."/>
            <person name="Sandrock B."/>
            <person name="Meng S."/>
            <person name="Ho E.C."/>
            <person name="Cahill M.J."/>
            <person name="Boyce K.J."/>
            <person name="Klose J."/>
            <person name="Klosterman S.J."/>
            <person name="Deelstra H.J."/>
            <person name="Ortiz-Castellanos L."/>
            <person name="Li W."/>
            <person name="Sanchez-Alonso P."/>
            <person name="Schreier P.H."/>
            <person name="Hauser-Hahn I."/>
            <person name="Vaupel M."/>
            <person name="Koopmann E."/>
            <person name="Friedrich G."/>
            <person name="Voss H."/>
            <person name="Schluter T."/>
            <person name="Margolis J."/>
            <person name="Platt D."/>
            <person name="Swimmer C."/>
            <person name="Gnirke A."/>
            <person name="Chen F."/>
            <person name="Vysotskaia V."/>
            <person name="Mannhaupt G."/>
            <person name="Guldener U."/>
            <person name="Munsterkotter M."/>
            <person name="Haase D."/>
            <person name="Oesterheld M."/>
            <person name="Mewes H.W."/>
            <person name="Mauceli E.W."/>
            <person name="DeCaprio D."/>
            <person name="Wade C.M."/>
            <person name="Butler J."/>
            <person name="Young S."/>
            <person name="Jaffe D.B."/>
            <person name="Calvo S."/>
            <person name="Nusbaum C."/>
            <person name="Galagan J."/>
            <person name="Birren B.W."/>
        </authorList>
    </citation>
    <scope>NUCLEOTIDE SEQUENCE [LARGE SCALE GENOMIC DNA]</scope>
    <source>
        <strain evidence="5">DSM 14603 / FGSC 9021 / UM521</strain>
    </source>
</reference>
<evidence type="ECO:0000313" key="4">
    <source>
        <dbReference type="EMBL" id="KIS67832.1"/>
    </source>
</evidence>
<feature type="compositionally biased region" description="Polar residues" evidence="2">
    <location>
        <begin position="159"/>
        <end position="172"/>
    </location>
</feature>
<feature type="region of interest" description="Disordered" evidence="2">
    <location>
        <begin position="246"/>
        <end position="272"/>
    </location>
</feature>
<dbReference type="Proteomes" id="UP000000561">
    <property type="component" value="Chromosome 11"/>
</dbReference>
<dbReference type="VEuPathDB" id="FungiDB:UMAG_03890"/>
<evidence type="ECO:0000259" key="3">
    <source>
        <dbReference type="PROSITE" id="PS50157"/>
    </source>
</evidence>
<dbReference type="eggNOG" id="ENOG502R2VH">
    <property type="taxonomic scope" value="Eukaryota"/>
</dbReference>
<feature type="region of interest" description="Disordered" evidence="2">
    <location>
        <begin position="458"/>
        <end position="491"/>
    </location>
</feature>
<protein>
    <recommendedName>
        <fullName evidence="3">C2H2-type domain-containing protein</fullName>
    </recommendedName>
</protein>
<dbReference type="PROSITE" id="PS50157">
    <property type="entry name" value="ZINC_FINGER_C2H2_2"/>
    <property type="match status" value="1"/>
</dbReference>
<feature type="region of interest" description="Disordered" evidence="2">
    <location>
        <begin position="146"/>
        <end position="221"/>
    </location>
</feature>
<dbReference type="RefSeq" id="XP_011390377.1">
    <property type="nucleotide sequence ID" value="XM_011392075.1"/>
</dbReference>